<evidence type="ECO:0000313" key="1">
    <source>
        <dbReference type="EMBL" id="MFC1407157.1"/>
    </source>
</evidence>
<gene>
    <name evidence="1" type="ORF">ACEZDJ_38325</name>
</gene>
<dbReference type="EMBL" id="JBHEZZ010000039">
    <property type="protein sequence ID" value="MFC1407157.1"/>
    <property type="molecule type" value="Genomic_DNA"/>
</dbReference>
<accession>A0ABV6V0A6</accession>
<proteinExistence type="predicted"/>
<comment type="caution">
    <text evidence="1">The sequence shown here is derived from an EMBL/GenBank/DDBJ whole genome shotgun (WGS) entry which is preliminary data.</text>
</comment>
<protein>
    <submittedName>
        <fullName evidence="1">Uncharacterized protein</fullName>
    </submittedName>
</protein>
<sequence>METRTQTWFHPVTRTGGQIAEATERQLRRWGTELTTEQMMQLAVATTAMRRAAMSCSQSVQLEVNVTLQPGHSVTVEMVERSGAELAEELLLALDSIGCRWGVVPKTRGPGCTLWAAVELHGASRFADTAVRLARTSHGRVLRKALPAPLERTARRWLAA</sequence>
<organism evidence="1 2">
    <name type="scientific">Streptacidiphilus cavernicola</name>
    <dbReference type="NCBI Taxonomy" id="3342716"/>
    <lineage>
        <taxon>Bacteria</taxon>
        <taxon>Bacillati</taxon>
        <taxon>Actinomycetota</taxon>
        <taxon>Actinomycetes</taxon>
        <taxon>Kitasatosporales</taxon>
        <taxon>Streptomycetaceae</taxon>
        <taxon>Streptacidiphilus</taxon>
    </lineage>
</organism>
<reference evidence="1 2" key="1">
    <citation type="submission" date="2024-09" db="EMBL/GenBank/DDBJ databases">
        <authorList>
            <person name="Lee S.D."/>
        </authorList>
    </citation>
    <scope>NUCLEOTIDE SEQUENCE [LARGE SCALE GENOMIC DNA]</scope>
    <source>
        <strain evidence="1 2">N1-5</strain>
    </source>
</reference>
<name>A0ABV6V0A6_9ACTN</name>
<keyword evidence="2" id="KW-1185">Reference proteome</keyword>
<evidence type="ECO:0000313" key="2">
    <source>
        <dbReference type="Proteomes" id="UP001592528"/>
    </source>
</evidence>
<dbReference type="RefSeq" id="WP_030266265.1">
    <property type="nucleotide sequence ID" value="NZ_JBHEZZ010000039.1"/>
</dbReference>
<dbReference type="Proteomes" id="UP001592528">
    <property type="component" value="Unassembled WGS sequence"/>
</dbReference>